<keyword evidence="1" id="KW-0732">Signal</keyword>
<gene>
    <name evidence="2" type="ORF">OSB1V03_LOCUS7105</name>
</gene>
<reference evidence="2" key="1">
    <citation type="submission" date="2020-11" db="EMBL/GenBank/DDBJ databases">
        <authorList>
            <person name="Tran Van P."/>
        </authorList>
    </citation>
    <scope>NUCLEOTIDE SEQUENCE</scope>
</reference>
<accession>A0A7R9KP10</accession>
<feature type="chain" id="PRO_5036211003" evidence="1">
    <location>
        <begin position="20"/>
        <end position="194"/>
    </location>
</feature>
<dbReference type="AlphaFoldDB" id="A0A7R9KP10"/>
<evidence type="ECO:0000256" key="1">
    <source>
        <dbReference type="SAM" id="SignalP"/>
    </source>
</evidence>
<proteinExistence type="predicted"/>
<protein>
    <submittedName>
        <fullName evidence="2">Uncharacterized protein</fullName>
    </submittedName>
</protein>
<evidence type="ECO:0000313" key="3">
    <source>
        <dbReference type="Proteomes" id="UP000759131"/>
    </source>
</evidence>
<name>A0A7R9KP10_9ACAR</name>
<dbReference type="EMBL" id="CAJPIZ010004036">
    <property type="protein sequence ID" value="CAG2107102.1"/>
    <property type="molecule type" value="Genomic_DNA"/>
</dbReference>
<feature type="signal peptide" evidence="1">
    <location>
        <begin position="1"/>
        <end position="19"/>
    </location>
</feature>
<organism evidence="2">
    <name type="scientific">Medioppia subpectinata</name>
    <dbReference type="NCBI Taxonomy" id="1979941"/>
    <lineage>
        <taxon>Eukaryota</taxon>
        <taxon>Metazoa</taxon>
        <taxon>Ecdysozoa</taxon>
        <taxon>Arthropoda</taxon>
        <taxon>Chelicerata</taxon>
        <taxon>Arachnida</taxon>
        <taxon>Acari</taxon>
        <taxon>Acariformes</taxon>
        <taxon>Sarcoptiformes</taxon>
        <taxon>Oribatida</taxon>
        <taxon>Brachypylina</taxon>
        <taxon>Oppioidea</taxon>
        <taxon>Oppiidae</taxon>
        <taxon>Medioppia</taxon>
    </lineage>
</organism>
<evidence type="ECO:0000313" key="2">
    <source>
        <dbReference type="EMBL" id="CAD7626672.1"/>
    </source>
</evidence>
<sequence length="194" mass="21781">MRTLVHLVITCALSQTTMGNIFSQTVVTDGNTDQQEYNTSLWKVNKLQTQTIRRLLRDNPRLEFVEEENRALRAVCEAYGQLICVLRGEHQPARNPALVAMHRDITVRMKANSAFNLPLYLLQMRATHRRQYPAAAHNGPDLLANNGSTLAANYGTASDNWPRNGPYDGSIAGFIELPEAAQAQQFENNTDQQN</sequence>
<dbReference type="EMBL" id="OC858611">
    <property type="protein sequence ID" value="CAD7626672.1"/>
    <property type="molecule type" value="Genomic_DNA"/>
</dbReference>
<keyword evidence="3" id="KW-1185">Reference proteome</keyword>
<dbReference type="Proteomes" id="UP000759131">
    <property type="component" value="Unassembled WGS sequence"/>
</dbReference>